<dbReference type="InterPro" id="IPR005153">
    <property type="entry name" value="MbtH-like_dom"/>
</dbReference>
<evidence type="ECO:0000313" key="2">
    <source>
        <dbReference type="EMBL" id="UYQ60933.1"/>
    </source>
</evidence>
<reference evidence="2" key="1">
    <citation type="submission" date="2022-10" db="EMBL/GenBank/DDBJ databases">
        <title>Cytochrome P450 Catalyzes Benzene Ring Formation in the Biosynthesis of Trialkyl-Substituted Aromatic Polyketides.</title>
        <authorList>
            <person name="Zhao E."/>
            <person name="Ge H."/>
        </authorList>
    </citation>
    <scope>NUCLEOTIDE SEQUENCE</scope>
    <source>
        <strain evidence="2">NA0869</strain>
    </source>
</reference>
<keyword evidence="3" id="KW-1185">Reference proteome</keyword>
<dbReference type="PANTHER" id="PTHR38444">
    <property type="entry name" value="ENTEROBACTIN BIOSYNTHESIS PROTEIN YBDZ"/>
    <property type="match status" value="1"/>
</dbReference>
<dbReference type="EMBL" id="CP107567">
    <property type="protein sequence ID" value="UYQ60933.1"/>
    <property type="molecule type" value="Genomic_DNA"/>
</dbReference>
<dbReference type="RefSeq" id="WP_264242139.1">
    <property type="nucleotide sequence ID" value="NZ_CP107567.1"/>
</dbReference>
<proteinExistence type="predicted"/>
<feature type="domain" description="MbtH-like" evidence="1">
    <location>
        <begin position="1"/>
        <end position="50"/>
    </location>
</feature>
<gene>
    <name evidence="2" type="ORF">OGH68_05230</name>
</gene>
<accession>A0ABY6I1R5</accession>
<sequence>MDEHDEDEYTVLVNAEEQYSIWRTALALPEGWREVGKRGGKGECLAYVDETWTDLRPLTLRRQMADGATS</sequence>
<dbReference type="InterPro" id="IPR037407">
    <property type="entry name" value="MLP_fam"/>
</dbReference>
<evidence type="ECO:0000259" key="1">
    <source>
        <dbReference type="SMART" id="SM00923"/>
    </source>
</evidence>
<name>A0ABY6I1R5_STRPE</name>
<dbReference type="SMART" id="SM00923">
    <property type="entry name" value="MbtH"/>
    <property type="match status" value="1"/>
</dbReference>
<dbReference type="InterPro" id="IPR038020">
    <property type="entry name" value="MbtH-like_sf"/>
</dbReference>
<dbReference type="Proteomes" id="UP001163878">
    <property type="component" value="Chromosome"/>
</dbReference>
<dbReference type="Pfam" id="PF03621">
    <property type="entry name" value="MbtH"/>
    <property type="match status" value="1"/>
</dbReference>
<dbReference type="PANTHER" id="PTHR38444:SF1">
    <property type="entry name" value="ENTEROBACTIN BIOSYNTHESIS PROTEIN YBDZ"/>
    <property type="match status" value="1"/>
</dbReference>
<organism evidence="2 3">
    <name type="scientific">Streptomyces peucetius</name>
    <dbReference type="NCBI Taxonomy" id="1950"/>
    <lineage>
        <taxon>Bacteria</taxon>
        <taxon>Bacillati</taxon>
        <taxon>Actinomycetota</taxon>
        <taxon>Actinomycetes</taxon>
        <taxon>Kitasatosporales</taxon>
        <taxon>Streptomycetaceae</taxon>
        <taxon>Streptomyces</taxon>
    </lineage>
</organism>
<protein>
    <submittedName>
        <fullName evidence="2">MbtH family NRPS accessory protein</fullName>
    </submittedName>
</protein>
<evidence type="ECO:0000313" key="3">
    <source>
        <dbReference type="Proteomes" id="UP001163878"/>
    </source>
</evidence>
<dbReference type="Gene3D" id="3.90.820.10">
    <property type="entry name" value="Structural Genomics, Unknown Function 30-nov-00 1gh9 Mol_id"/>
    <property type="match status" value="1"/>
</dbReference>
<dbReference type="SUPFAM" id="SSF160582">
    <property type="entry name" value="MbtH-like"/>
    <property type="match status" value="1"/>
</dbReference>